<keyword evidence="2" id="KW-1185">Reference proteome</keyword>
<protein>
    <submittedName>
        <fullName evidence="1">Uncharacterized protein</fullName>
    </submittedName>
</protein>
<dbReference type="Proteomes" id="UP000006178">
    <property type="component" value="Chromosome"/>
</dbReference>
<dbReference type="eggNOG" id="ENOG502ZG0G">
    <property type="taxonomic scope" value="Bacteria"/>
</dbReference>
<sequence>MILAFASKNHLGLNSDIGSDIVNSEYITVAEVEDGKSF</sequence>
<dbReference type="AlphaFoldDB" id="I3VUL0"/>
<gene>
    <name evidence="1" type="ordered locus">Tsac_1194</name>
</gene>
<dbReference type="KEGG" id="tsh:Tsac_1194"/>
<accession>I3VUL0</accession>
<name>I3VUL0_THESW</name>
<dbReference type="STRING" id="1094508.Tsac_1194"/>
<organism evidence="1 2">
    <name type="scientific">Thermoanaerobacterium saccharolyticum (strain DSM 8691 / JW/SL-YS485)</name>
    <dbReference type="NCBI Taxonomy" id="1094508"/>
    <lineage>
        <taxon>Bacteria</taxon>
        <taxon>Bacillati</taxon>
        <taxon>Bacillota</taxon>
        <taxon>Clostridia</taxon>
        <taxon>Thermoanaerobacterales</taxon>
        <taxon>Thermoanaerobacteraceae</taxon>
        <taxon>Thermoanaerobacterium</taxon>
    </lineage>
</organism>
<evidence type="ECO:0000313" key="1">
    <source>
        <dbReference type="EMBL" id="AFK86205.1"/>
    </source>
</evidence>
<reference evidence="1 2" key="1">
    <citation type="journal article" date="2014" name="Appl. Environ. Microbiol.">
        <title>Profile of Secreted Hydrolases, Associated Proteins, and SlpA in Thermoanaerobacterium saccharolyticum during the Degradation of Hemicellulose.</title>
        <authorList>
            <person name="Currie D.H."/>
            <person name="Guss A.M."/>
            <person name="Herring C.D."/>
            <person name="Giannone R.J."/>
            <person name="Johnson C.M."/>
            <person name="Lankford P.K."/>
            <person name="Brown S.D."/>
            <person name="Hettich R.L."/>
            <person name="Lynd L.R."/>
        </authorList>
    </citation>
    <scope>NUCLEOTIDE SEQUENCE [LARGE SCALE GENOMIC DNA]</scope>
    <source>
        <strain evidence="2">DSM 8691 / JW/SL-YS485</strain>
    </source>
</reference>
<dbReference type="BioCyc" id="TSAC1094508:GLMA-1217-MONOMER"/>
<dbReference type="EMBL" id="CP003184">
    <property type="protein sequence ID" value="AFK86205.1"/>
    <property type="molecule type" value="Genomic_DNA"/>
</dbReference>
<evidence type="ECO:0000313" key="2">
    <source>
        <dbReference type="Proteomes" id="UP000006178"/>
    </source>
</evidence>
<proteinExistence type="predicted"/>
<dbReference type="PATRIC" id="fig|1094508.3.peg.1208"/>